<organism evidence="8 9">
    <name type="scientific">Pedobacter ginsengisoli</name>
    <dbReference type="NCBI Taxonomy" id="363852"/>
    <lineage>
        <taxon>Bacteria</taxon>
        <taxon>Pseudomonadati</taxon>
        <taxon>Bacteroidota</taxon>
        <taxon>Sphingobacteriia</taxon>
        <taxon>Sphingobacteriales</taxon>
        <taxon>Sphingobacteriaceae</taxon>
        <taxon>Pedobacter</taxon>
    </lineage>
</organism>
<dbReference type="PANTHER" id="PTHR35093">
    <property type="entry name" value="OUTER MEMBRANE PROTEIN NMB0088-RELATED"/>
    <property type="match status" value="1"/>
</dbReference>
<evidence type="ECO:0000256" key="1">
    <source>
        <dbReference type="ARBA" id="ARBA00004571"/>
    </source>
</evidence>
<reference evidence="8 9" key="1">
    <citation type="submission" date="2017-10" db="EMBL/GenBank/DDBJ databases">
        <title>Whole genome of Pedobacter ginsengisoli T01R-27 isolated from tomato rhizosphere.</title>
        <authorList>
            <person name="Weon H.-Y."/>
            <person name="Lee S.A."/>
            <person name="Sang M.K."/>
            <person name="Song J."/>
        </authorList>
    </citation>
    <scope>NUCLEOTIDE SEQUENCE [LARGE SCALE GENOMIC DNA]</scope>
    <source>
        <strain evidence="8 9">T01R-27</strain>
    </source>
</reference>
<keyword evidence="5" id="KW-0732">Signal</keyword>
<dbReference type="SUPFAM" id="SSF56935">
    <property type="entry name" value="Porins"/>
    <property type="match status" value="1"/>
</dbReference>
<name>A0A2D1U1N1_9SPHI</name>
<protein>
    <recommendedName>
        <fullName evidence="10">Aromatic hydrocarbon degradation protein</fullName>
    </recommendedName>
</protein>
<gene>
    <name evidence="8" type="ORF">CPT03_03085</name>
</gene>
<evidence type="ECO:0000313" key="8">
    <source>
        <dbReference type="EMBL" id="ATP55517.1"/>
    </source>
</evidence>
<comment type="similarity">
    <text evidence="2">Belongs to the OmpP1/FadL family.</text>
</comment>
<dbReference type="GO" id="GO:0015483">
    <property type="term" value="F:long-chain fatty acid transporting porin activity"/>
    <property type="evidence" value="ECO:0007669"/>
    <property type="project" value="TreeGrafter"/>
</dbReference>
<keyword evidence="6" id="KW-0472">Membrane</keyword>
<comment type="subcellular location">
    <subcellularLocation>
        <location evidence="1">Cell outer membrane</location>
        <topology evidence="1">Multi-pass membrane protein</topology>
    </subcellularLocation>
</comment>
<evidence type="ECO:0008006" key="10">
    <source>
        <dbReference type="Google" id="ProtNLM"/>
    </source>
</evidence>
<evidence type="ECO:0000256" key="4">
    <source>
        <dbReference type="ARBA" id="ARBA00022692"/>
    </source>
</evidence>
<accession>A0A2D1U1N1</accession>
<dbReference type="PANTHER" id="PTHR35093:SF8">
    <property type="entry name" value="OUTER MEMBRANE PROTEIN NMB0088-RELATED"/>
    <property type="match status" value="1"/>
</dbReference>
<dbReference type="KEGG" id="pgs:CPT03_03085"/>
<dbReference type="EMBL" id="CP024091">
    <property type="protein sequence ID" value="ATP55517.1"/>
    <property type="molecule type" value="Genomic_DNA"/>
</dbReference>
<dbReference type="Gene3D" id="2.40.160.60">
    <property type="entry name" value="Outer membrane protein transport protein (OMPP1/FadL/TodX)"/>
    <property type="match status" value="1"/>
</dbReference>
<evidence type="ECO:0000256" key="2">
    <source>
        <dbReference type="ARBA" id="ARBA00008163"/>
    </source>
</evidence>
<dbReference type="AlphaFoldDB" id="A0A2D1U1N1"/>
<evidence type="ECO:0000256" key="6">
    <source>
        <dbReference type="ARBA" id="ARBA00023136"/>
    </source>
</evidence>
<dbReference type="Pfam" id="PF03349">
    <property type="entry name" value="Toluene_X"/>
    <property type="match status" value="1"/>
</dbReference>
<dbReference type="Proteomes" id="UP000223749">
    <property type="component" value="Chromosome"/>
</dbReference>
<dbReference type="GO" id="GO:0009279">
    <property type="term" value="C:cell outer membrane"/>
    <property type="evidence" value="ECO:0007669"/>
    <property type="project" value="UniProtKB-SubCell"/>
</dbReference>
<keyword evidence="7" id="KW-0998">Cell outer membrane</keyword>
<evidence type="ECO:0000256" key="5">
    <source>
        <dbReference type="ARBA" id="ARBA00022729"/>
    </source>
</evidence>
<evidence type="ECO:0000256" key="7">
    <source>
        <dbReference type="ARBA" id="ARBA00023237"/>
    </source>
</evidence>
<dbReference type="InterPro" id="IPR005017">
    <property type="entry name" value="OMPP1/FadL/TodX"/>
</dbReference>
<keyword evidence="9" id="KW-1185">Reference proteome</keyword>
<keyword evidence="3" id="KW-1134">Transmembrane beta strand</keyword>
<evidence type="ECO:0000256" key="3">
    <source>
        <dbReference type="ARBA" id="ARBA00022452"/>
    </source>
</evidence>
<evidence type="ECO:0000313" key="9">
    <source>
        <dbReference type="Proteomes" id="UP000223749"/>
    </source>
</evidence>
<keyword evidence="4" id="KW-0812">Transmembrane</keyword>
<proteinExistence type="inferred from homology"/>
<sequence>MQGTPKIYYYGYMKKLILSLVATVAISGTTYAQIYAPDALKFSQTNYGSTSRFKSMGGAQIGVGGDMSSIGGNPAGLGLFTKSEFSVTPEFNNFSGNANFLNQNTKSTKDNVNLNHIGIVLFSPAYRFKGQDTQTGVVSSVFGIAYNRNNDFSANFNYGGTNPNNSVVDFFADEANAKGIPNGSLQKDAYDGYLLDQDVTNEFFAATNVPNSQRKSEIRSGSTSELTASGAINISNQVYIGASVSLVNVRYINDGEFIESGTITDNSKYNLSYRQYQESKGSGYNARLGVIVRPVENFRIGATLQSPSWMLIEDNTSIVLDSRIIGGANAGSLNGVTQNYPFNYRVRTPLKGSLGASYVVAGKALISADVDYVDYSTIRFSTDQGLDPTTIVNENNSVRDNYKHAVNYRVGAEFKIDNAFSLRGGYGVNGSAIQGDDKGHFATQFYSGGLGYRINNYYVDVAYQRTETNTELSPYLLGTNDNPLEPVADIKTSRNNVFLTLGLRF</sequence>